<evidence type="ECO:0000313" key="13">
    <source>
        <dbReference type="Proteomes" id="UP000288972"/>
    </source>
</evidence>
<evidence type="ECO:0000259" key="10">
    <source>
        <dbReference type="PROSITE" id="PS50968"/>
    </source>
</evidence>
<accession>A0AAE5X888</accession>
<dbReference type="SUPFAM" id="SSF51230">
    <property type="entry name" value="Single hybrid motif"/>
    <property type="match status" value="1"/>
</dbReference>
<dbReference type="GO" id="GO:0006633">
    <property type="term" value="P:fatty acid biosynthetic process"/>
    <property type="evidence" value="ECO:0007669"/>
    <property type="project" value="UniProtKB-KW"/>
</dbReference>
<evidence type="ECO:0000256" key="4">
    <source>
        <dbReference type="ARBA" id="ARBA00022516"/>
    </source>
</evidence>
<dbReference type="GO" id="GO:0009317">
    <property type="term" value="C:acetyl-CoA carboxylase complex"/>
    <property type="evidence" value="ECO:0007669"/>
    <property type="project" value="InterPro"/>
</dbReference>
<comment type="function">
    <text evidence="1 9">This protein is a component of the acetyl coenzyme A carboxylase complex; first, biotin carboxylase catalyzes the carboxylation of the carrier protein and then the transcarboxylase transfers the carboxyl group to form malonyl-CoA.</text>
</comment>
<dbReference type="EMBL" id="RDQZ01000010">
    <property type="protein sequence ID" value="RXH13312.1"/>
    <property type="molecule type" value="Genomic_DNA"/>
</dbReference>
<keyword evidence="6 9" id="KW-0443">Lipid metabolism</keyword>
<proteinExistence type="predicted"/>
<organism evidence="11 13">
    <name type="scientific">Bradyrhizobium guangzhouense</name>
    <dbReference type="NCBI Taxonomy" id="1325095"/>
    <lineage>
        <taxon>Bacteria</taxon>
        <taxon>Pseudomonadati</taxon>
        <taxon>Pseudomonadota</taxon>
        <taxon>Alphaproteobacteria</taxon>
        <taxon>Hyphomicrobiales</taxon>
        <taxon>Nitrobacteraceae</taxon>
        <taxon>Bradyrhizobium</taxon>
    </lineage>
</organism>
<gene>
    <name evidence="12" type="ORF">EAS56_14920</name>
    <name evidence="11" type="ORF">XH91_34335</name>
</gene>
<evidence type="ECO:0000256" key="1">
    <source>
        <dbReference type="ARBA" id="ARBA00003761"/>
    </source>
</evidence>
<evidence type="ECO:0000256" key="8">
    <source>
        <dbReference type="ARBA" id="ARBA00023267"/>
    </source>
</evidence>
<name>A0AAE5X888_9BRAD</name>
<protein>
    <recommendedName>
        <fullName evidence="3 9">Biotin carboxyl carrier protein of acetyl-CoA carboxylase</fullName>
    </recommendedName>
</protein>
<dbReference type="PROSITE" id="PS50968">
    <property type="entry name" value="BIOTINYL_LIPOYL"/>
    <property type="match status" value="1"/>
</dbReference>
<evidence type="ECO:0000313" key="14">
    <source>
        <dbReference type="Proteomes" id="UP000290401"/>
    </source>
</evidence>
<evidence type="ECO:0000256" key="2">
    <source>
        <dbReference type="ARBA" id="ARBA00005194"/>
    </source>
</evidence>
<comment type="pathway">
    <text evidence="2 9">Lipid metabolism; fatty acid biosynthesis.</text>
</comment>
<dbReference type="PRINTS" id="PR01071">
    <property type="entry name" value="ACOABIOTINCC"/>
</dbReference>
<evidence type="ECO:0000256" key="5">
    <source>
        <dbReference type="ARBA" id="ARBA00022832"/>
    </source>
</evidence>
<evidence type="ECO:0000313" key="11">
    <source>
        <dbReference type="EMBL" id="QAU50539.1"/>
    </source>
</evidence>
<sequence length="176" mass="18729">MASTFATQEDESWRRKGAMKSEDFKMISKLIGLMHGSGVEELEASDGDLRVKITMFAAAQGRQEMHGAAPSDPPVDATVSNEAVDETTSFVCASMQGIFHRAPAPGAEPFVVVGSRISTGQQVGIIEAMKLFTPLLAPTAGVIEQILVENGVEVQAERPLFKVKCNSNTSSDGEAT</sequence>
<evidence type="ECO:0000256" key="6">
    <source>
        <dbReference type="ARBA" id="ARBA00023098"/>
    </source>
</evidence>
<keyword evidence="11" id="KW-0614">Plasmid</keyword>
<dbReference type="Pfam" id="PF00364">
    <property type="entry name" value="Biotin_lipoyl"/>
    <property type="match status" value="1"/>
</dbReference>
<dbReference type="InterPro" id="IPR050709">
    <property type="entry name" value="Biotin_Carboxyl_Carrier/Decarb"/>
</dbReference>
<dbReference type="KEGG" id="bgz:XH91_34335"/>
<dbReference type="Proteomes" id="UP000288972">
    <property type="component" value="Plasmid unnamed1"/>
</dbReference>
<keyword evidence="5 9" id="KW-0276">Fatty acid metabolism</keyword>
<dbReference type="InterPro" id="IPR000089">
    <property type="entry name" value="Biotin_lipoyl"/>
</dbReference>
<dbReference type="InterPro" id="IPR001249">
    <property type="entry name" value="AcCoA_biotinCC"/>
</dbReference>
<dbReference type="PROSITE" id="PS00188">
    <property type="entry name" value="BIOTIN"/>
    <property type="match status" value="1"/>
</dbReference>
<dbReference type="Gene3D" id="2.40.50.100">
    <property type="match status" value="1"/>
</dbReference>
<keyword evidence="14" id="KW-1185">Reference proteome</keyword>
<dbReference type="CDD" id="cd06850">
    <property type="entry name" value="biotinyl_domain"/>
    <property type="match status" value="1"/>
</dbReference>
<reference evidence="11 13" key="1">
    <citation type="submission" date="2018-06" db="EMBL/GenBank/DDBJ databases">
        <title>Comparative genomics of rhizobia nodulating Arachis hypogaea in China.</title>
        <authorList>
            <person name="Li Y."/>
        </authorList>
    </citation>
    <scope>NUCLEOTIDE SEQUENCE [LARGE SCALE GENOMIC DNA]</scope>
    <source>
        <strain evidence="11 13">CCBAU 51670</strain>
        <plasmid evidence="11 13">unnamed1</plasmid>
    </source>
</reference>
<reference evidence="12 14" key="2">
    <citation type="submission" date="2018-10" db="EMBL/GenBank/DDBJ databases">
        <title>Bradyrhizobium sp. nov., effective nodules isolated from peanut in China.</title>
        <authorList>
            <person name="Li Y."/>
        </authorList>
    </citation>
    <scope>NUCLEOTIDE SEQUENCE [LARGE SCALE GENOMIC DNA]</scope>
    <source>
        <strain evidence="12 14">CCBAU 53426</strain>
    </source>
</reference>
<evidence type="ECO:0000313" key="12">
    <source>
        <dbReference type="EMBL" id="RXH13312.1"/>
    </source>
</evidence>
<evidence type="ECO:0000256" key="9">
    <source>
        <dbReference type="RuleBase" id="RU364072"/>
    </source>
</evidence>
<keyword evidence="8 9" id="KW-0092">Biotin</keyword>
<dbReference type="AlphaFoldDB" id="A0AAE5X888"/>
<evidence type="ECO:0000256" key="7">
    <source>
        <dbReference type="ARBA" id="ARBA00023160"/>
    </source>
</evidence>
<keyword evidence="7 9" id="KW-0275">Fatty acid biosynthesis</keyword>
<dbReference type="PANTHER" id="PTHR45266:SF3">
    <property type="entry name" value="OXALOACETATE DECARBOXYLASE ALPHA CHAIN"/>
    <property type="match status" value="1"/>
</dbReference>
<dbReference type="PANTHER" id="PTHR45266">
    <property type="entry name" value="OXALOACETATE DECARBOXYLASE ALPHA CHAIN"/>
    <property type="match status" value="1"/>
</dbReference>
<evidence type="ECO:0000256" key="3">
    <source>
        <dbReference type="ARBA" id="ARBA00017562"/>
    </source>
</evidence>
<dbReference type="InterPro" id="IPR001882">
    <property type="entry name" value="Biotin_BS"/>
</dbReference>
<feature type="domain" description="Lipoyl-binding" evidence="10">
    <location>
        <begin position="82"/>
        <end position="164"/>
    </location>
</feature>
<keyword evidence="4 9" id="KW-0444">Lipid biosynthesis</keyword>
<dbReference type="GO" id="GO:0003989">
    <property type="term" value="F:acetyl-CoA carboxylase activity"/>
    <property type="evidence" value="ECO:0007669"/>
    <property type="project" value="InterPro"/>
</dbReference>
<dbReference type="InterPro" id="IPR011053">
    <property type="entry name" value="Single_hybrid_motif"/>
</dbReference>
<geneLocation type="plasmid" evidence="11 13">
    <name>unnamed1</name>
</geneLocation>
<dbReference type="Proteomes" id="UP000290401">
    <property type="component" value="Unassembled WGS sequence"/>
</dbReference>
<keyword evidence="11" id="KW-0436">Ligase</keyword>
<dbReference type="EMBL" id="CP030054">
    <property type="protein sequence ID" value="QAU50539.1"/>
    <property type="molecule type" value="Genomic_DNA"/>
</dbReference>